<feature type="compositionally biased region" description="Basic and acidic residues" evidence="1">
    <location>
        <begin position="335"/>
        <end position="346"/>
    </location>
</feature>
<dbReference type="EMBL" id="MU006219">
    <property type="protein sequence ID" value="KAF2830291.1"/>
    <property type="molecule type" value="Genomic_DNA"/>
</dbReference>
<organism evidence="2 3">
    <name type="scientific">Ophiobolus disseminans</name>
    <dbReference type="NCBI Taxonomy" id="1469910"/>
    <lineage>
        <taxon>Eukaryota</taxon>
        <taxon>Fungi</taxon>
        <taxon>Dikarya</taxon>
        <taxon>Ascomycota</taxon>
        <taxon>Pezizomycotina</taxon>
        <taxon>Dothideomycetes</taxon>
        <taxon>Pleosporomycetidae</taxon>
        <taxon>Pleosporales</taxon>
        <taxon>Pleosporineae</taxon>
        <taxon>Phaeosphaeriaceae</taxon>
        <taxon>Ophiobolus</taxon>
    </lineage>
</organism>
<accession>A0A6A7AAG2</accession>
<protein>
    <submittedName>
        <fullName evidence="2">Uncharacterized protein</fullName>
    </submittedName>
</protein>
<evidence type="ECO:0000256" key="1">
    <source>
        <dbReference type="SAM" id="MobiDB-lite"/>
    </source>
</evidence>
<feature type="region of interest" description="Disordered" evidence="1">
    <location>
        <begin position="133"/>
        <end position="201"/>
    </location>
</feature>
<sequence length="373" mass="42092">MSDTGAQPTQRVRVNGRFDPSHIGAFGLASVGRVYLTIAPSGRFLKAEAKLIDATFERMLIDDPNILRIFGERGETIDMSILHPFPRFRIEPVDLDPEDSDDLDFTVGRLVDITHLPAAARFGTSKFHLGMVDRSEIEQRREKSKQGDMFPETMTEPSTAHNAPTKDVEPTTSPRSSRARSTTPRRRQASSIPKGPVGRRMSDVLGKIMERLDDLEQGQYKMFIHVMRLDAGDDVQMKREFHSDLQDFVKRHDITELHNEYAKYQKSSGANRKYHLPVFEGQSGFDSRHANAVCSQTTNKRDSLLASGFTTTPNERSKRKVHDDDDDSSPPASENDGHGGIDREREDQEEDDVVRHPMRKKPKFGGKMLTGSK</sequence>
<feature type="region of interest" description="Disordered" evidence="1">
    <location>
        <begin position="304"/>
        <end position="373"/>
    </location>
</feature>
<reference evidence="2" key="1">
    <citation type="journal article" date="2020" name="Stud. Mycol.">
        <title>101 Dothideomycetes genomes: a test case for predicting lifestyles and emergence of pathogens.</title>
        <authorList>
            <person name="Haridas S."/>
            <person name="Albert R."/>
            <person name="Binder M."/>
            <person name="Bloem J."/>
            <person name="Labutti K."/>
            <person name="Salamov A."/>
            <person name="Andreopoulos B."/>
            <person name="Baker S."/>
            <person name="Barry K."/>
            <person name="Bills G."/>
            <person name="Bluhm B."/>
            <person name="Cannon C."/>
            <person name="Castanera R."/>
            <person name="Culley D."/>
            <person name="Daum C."/>
            <person name="Ezra D."/>
            <person name="Gonzalez J."/>
            <person name="Henrissat B."/>
            <person name="Kuo A."/>
            <person name="Liang C."/>
            <person name="Lipzen A."/>
            <person name="Lutzoni F."/>
            <person name="Magnuson J."/>
            <person name="Mondo S."/>
            <person name="Nolan M."/>
            <person name="Ohm R."/>
            <person name="Pangilinan J."/>
            <person name="Park H.-J."/>
            <person name="Ramirez L."/>
            <person name="Alfaro M."/>
            <person name="Sun H."/>
            <person name="Tritt A."/>
            <person name="Yoshinaga Y."/>
            <person name="Zwiers L.-H."/>
            <person name="Turgeon B."/>
            <person name="Goodwin S."/>
            <person name="Spatafora J."/>
            <person name="Crous P."/>
            <person name="Grigoriev I."/>
        </authorList>
    </citation>
    <scope>NUCLEOTIDE SEQUENCE</scope>
    <source>
        <strain evidence="2">CBS 113818</strain>
    </source>
</reference>
<gene>
    <name evidence="2" type="ORF">CC86DRAFT_378607</name>
</gene>
<proteinExistence type="predicted"/>
<evidence type="ECO:0000313" key="2">
    <source>
        <dbReference type="EMBL" id="KAF2830291.1"/>
    </source>
</evidence>
<keyword evidence="3" id="KW-1185">Reference proteome</keyword>
<dbReference type="OrthoDB" id="3745632at2759"/>
<name>A0A6A7AAG2_9PLEO</name>
<dbReference type="AlphaFoldDB" id="A0A6A7AAG2"/>
<dbReference type="Proteomes" id="UP000799424">
    <property type="component" value="Unassembled WGS sequence"/>
</dbReference>
<evidence type="ECO:0000313" key="3">
    <source>
        <dbReference type="Proteomes" id="UP000799424"/>
    </source>
</evidence>
<feature type="compositionally biased region" description="Basic and acidic residues" evidence="1">
    <location>
        <begin position="133"/>
        <end position="146"/>
    </location>
</feature>
<feature type="compositionally biased region" description="Low complexity" evidence="1">
    <location>
        <begin position="170"/>
        <end position="182"/>
    </location>
</feature>